<dbReference type="InterPro" id="IPR001597">
    <property type="entry name" value="ArAA_b-elim_lyase/Thr_aldolase"/>
</dbReference>
<name>S0ETT6_CHTCT</name>
<dbReference type="EC" id="4.1.2.5" evidence="7"/>
<gene>
    <name evidence="7" type="ORF">CCALI_01096</name>
</gene>
<evidence type="ECO:0000313" key="8">
    <source>
        <dbReference type="Proteomes" id="UP000014227"/>
    </source>
</evidence>
<dbReference type="eggNOG" id="COG2008">
    <property type="taxonomic scope" value="Bacteria"/>
</dbReference>
<dbReference type="Gene3D" id="3.40.640.10">
    <property type="entry name" value="Type I PLP-dependent aspartate aminotransferase-like (Major domain)"/>
    <property type="match status" value="1"/>
</dbReference>
<comment type="similarity">
    <text evidence="2">Belongs to the threonine aldolase family.</text>
</comment>
<dbReference type="SUPFAM" id="SSF53383">
    <property type="entry name" value="PLP-dependent transferases"/>
    <property type="match status" value="1"/>
</dbReference>
<dbReference type="HOGENOM" id="CLU_029381_0_4_0"/>
<evidence type="ECO:0000259" key="6">
    <source>
        <dbReference type="Pfam" id="PF01212"/>
    </source>
</evidence>
<reference evidence="8" key="1">
    <citation type="submission" date="2013-03" db="EMBL/GenBank/DDBJ databases">
        <title>Genome sequence of Chthonomonas calidirosea, the first sequenced genome from the Armatimonadetes phylum (formally candidate division OP10).</title>
        <authorList>
            <person name="Lee K.C.Y."/>
            <person name="Morgan X.C."/>
            <person name="Dunfield P.F."/>
            <person name="Tamas I."/>
            <person name="Houghton K.M."/>
            <person name="Vyssotski M."/>
            <person name="Ryan J.L.J."/>
            <person name="Lagutin K."/>
            <person name="McDonald I.R."/>
            <person name="Stott M.B."/>
        </authorList>
    </citation>
    <scope>NUCLEOTIDE SEQUENCE [LARGE SCALE GENOMIC DNA]</scope>
    <source>
        <strain evidence="8">DSM 23976 / ICMP 18418 / T49</strain>
    </source>
</reference>
<dbReference type="Proteomes" id="UP000014227">
    <property type="component" value="Chromosome I"/>
</dbReference>
<dbReference type="STRING" id="454171.CP488_00060"/>
<dbReference type="PANTHER" id="PTHR48097:SF9">
    <property type="entry name" value="L-THREONINE ALDOLASE"/>
    <property type="match status" value="1"/>
</dbReference>
<organism evidence="7 8">
    <name type="scientific">Chthonomonas calidirosea (strain DSM 23976 / ICMP 18418 / T49)</name>
    <dbReference type="NCBI Taxonomy" id="1303518"/>
    <lineage>
        <taxon>Bacteria</taxon>
        <taxon>Bacillati</taxon>
        <taxon>Armatimonadota</taxon>
        <taxon>Chthonomonadia</taxon>
        <taxon>Chthonomonadales</taxon>
        <taxon>Chthonomonadaceae</taxon>
        <taxon>Chthonomonas</taxon>
    </lineage>
</organism>
<comment type="cofactor">
    <cofactor evidence="1">
        <name>pyridoxal 5'-phosphate</name>
        <dbReference type="ChEBI" id="CHEBI:597326"/>
    </cofactor>
</comment>
<feature type="modified residue" description="N6-(pyridoxal phosphate)lysine" evidence="5">
    <location>
        <position position="202"/>
    </location>
</feature>
<dbReference type="KEGG" id="ccz:CCALI_01096"/>
<dbReference type="FunFam" id="3.40.640.10:FF:000030">
    <property type="entry name" value="Low-specificity L-threonine aldolase"/>
    <property type="match status" value="1"/>
</dbReference>
<dbReference type="GO" id="GO:0006545">
    <property type="term" value="P:glycine biosynthetic process"/>
    <property type="evidence" value="ECO:0007669"/>
    <property type="project" value="TreeGrafter"/>
</dbReference>
<evidence type="ECO:0000256" key="1">
    <source>
        <dbReference type="ARBA" id="ARBA00001933"/>
    </source>
</evidence>
<dbReference type="InParanoid" id="S0ETT6"/>
<accession>S0ETT6</accession>
<dbReference type="InterPro" id="IPR015422">
    <property type="entry name" value="PyrdxlP-dep_Trfase_small"/>
</dbReference>
<dbReference type="InterPro" id="IPR015421">
    <property type="entry name" value="PyrdxlP-dep_Trfase_major"/>
</dbReference>
<feature type="domain" description="Aromatic amino acid beta-eliminating lyase/threonine aldolase" evidence="6">
    <location>
        <begin position="6"/>
        <end position="289"/>
    </location>
</feature>
<keyword evidence="4 7" id="KW-0456">Lyase</keyword>
<keyword evidence="3" id="KW-0663">Pyridoxal phosphate</keyword>
<dbReference type="NCBIfam" id="NF041359">
    <property type="entry name" value="GntG_guanitoxin"/>
    <property type="match status" value="1"/>
</dbReference>
<dbReference type="InterPro" id="IPR023603">
    <property type="entry name" value="Low_specificity_L-TA-like"/>
</dbReference>
<sequence>MHEIVDLRSDTVSRPTPAMREAMAQAEVGDDVFDDDPTVHQLQQLAAQITGKEAALFMPSGTMSNTVAICVHTQPGDEILLDTEAHSMLYEVGAPARIAHVLTRTFPSKEGVPCLETIERSLHVASLHSPRTALVILENTHNRAGGYPIPLEVHQRIYALCQAQHVRVHIDGARIFNASIATNTPVAQFAACADSLTFCLSKGLGCPIGSVLCGSYEFIQQAKRVRKMLGGGMRQVGILAAAGIYALKNHIERLAEDHRRARQLAQNIADAQGILVESPNPPTNMVYFQTQAPAEAFVERLQTDYRVLCHATGPHRIRLVTHLDVDDDDVAHAAQAICAVAKALY</sequence>
<evidence type="ECO:0000256" key="4">
    <source>
        <dbReference type="ARBA" id="ARBA00023239"/>
    </source>
</evidence>
<keyword evidence="8" id="KW-1185">Reference proteome</keyword>
<proteinExistence type="inferred from homology"/>
<dbReference type="PANTHER" id="PTHR48097">
    <property type="entry name" value="L-THREONINE ALDOLASE-RELATED"/>
    <property type="match status" value="1"/>
</dbReference>
<dbReference type="Gene3D" id="3.90.1150.10">
    <property type="entry name" value="Aspartate Aminotransferase, domain 1"/>
    <property type="match status" value="1"/>
</dbReference>
<dbReference type="PIRSF" id="PIRSF017617">
    <property type="entry name" value="Thr_aldolase"/>
    <property type="match status" value="1"/>
</dbReference>
<dbReference type="AlphaFoldDB" id="S0ETT6"/>
<evidence type="ECO:0000313" key="7">
    <source>
        <dbReference type="EMBL" id="CCW34918.1"/>
    </source>
</evidence>
<evidence type="ECO:0000256" key="5">
    <source>
        <dbReference type="PIRSR" id="PIRSR017617-1"/>
    </source>
</evidence>
<dbReference type="NCBIfam" id="NF007825">
    <property type="entry name" value="PRK10534.1"/>
    <property type="match status" value="1"/>
</dbReference>
<evidence type="ECO:0000256" key="2">
    <source>
        <dbReference type="ARBA" id="ARBA00006966"/>
    </source>
</evidence>
<dbReference type="GO" id="GO:0006567">
    <property type="term" value="P:L-threonine catabolic process"/>
    <property type="evidence" value="ECO:0007669"/>
    <property type="project" value="TreeGrafter"/>
</dbReference>
<evidence type="ECO:0000256" key="3">
    <source>
        <dbReference type="ARBA" id="ARBA00022898"/>
    </source>
</evidence>
<dbReference type="GO" id="GO:0008732">
    <property type="term" value="F:L-allo-threonine aldolase activity"/>
    <property type="evidence" value="ECO:0007669"/>
    <property type="project" value="TreeGrafter"/>
</dbReference>
<protein>
    <submittedName>
        <fullName evidence="7">L-threonine aldolase</fullName>
        <ecNumber evidence="7">4.1.2.5</ecNumber>
    </submittedName>
</protein>
<dbReference type="InterPro" id="IPR015424">
    <property type="entry name" value="PyrdxlP-dep_Trfase"/>
</dbReference>
<dbReference type="PATRIC" id="fig|1303518.3.peg.1117"/>
<dbReference type="EMBL" id="HF951689">
    <property type="protein sequence ID" value="CCW34918.1"/>
    <property type="molecule type" value="Genomic_DNA"/>
</dbReference>
<dbReference type="RefSeq" id="WP_016482466.1">
    <property type="nucleotide sequence ID" value="NC_021487.1"/>
</dbReference>
<dbReference type="Pfam" id="PF01212">
    <property type="entry name" value="Beta_elim_lyase"/>
    <property type="match status" value="1"/>
</dbReference>
<dbReference type="GO" id="GO:0005829">
    <property type="term" value="C:cytosol"/>
    <property type="evidence" value="ECO:0007669"/>
    <property type="project" value="TreeGrafter"/>
</dbReference>